<name>A0A841G005_9ACTN</name>
<dbReference type="EMBL" id="JACHGT010000014">
    <property type="protein sequence ID" value="MBB6038019.1"/>
    <property type="molecule type" value="Genomic_DNA"/>
</dbReference>
<proteinExistence type="predicted"/>
<dbReference type="RefSeq" id="WP_260337477.1">
    <property type="nucleotide sequence ID" value="NZ_BONT01000066.1"/>
</dbReference>
<gene>
    <name evidence="2" type="ORF">HNR73_005899</name>
</gene>
<sequence>MSLAWPPGTDYDLPGMLIWDLGDGDEDQTDEEGASGRSLG</sequence>
<protein>
    <submittedName>
        <fullName evidence="2">Uncharacterized protein</fullName>
    </submittedName>
</protein>
<comment type="caution">
    <text evidence="2">The sequence shown here is derived from an EMBL/GenBank/DDBJ whole genome shotgun (WGS) entry which is preliminary data.</text>
</comment>
<keyword evidence="3" id="KW-1185">Reference proteome</keyword>
<dbReference type="AlphaFoldDB" id="A0A841G005"/>
<accession>A0A841G005</accession>
<reference evidence="2 3" key="1">
    <citation type="submission" date="2020-08" db="EMBL/GenBank/DDBJ databases">
        <title>Genomic Encyclopedia of Type Strains, Phase IV (KMG-IV): sequencing the most valuable type-strain genomes for metagenomic binning, comparative biology and taxonomic classification.</title>
        <authorList>
            <person name="Goeker M."/>
        </authorList>
    </citation>
    <scope>NUCLEOTIDE SEQUENCE [LARGE SCALE GENOMIC DNA]</scope>
    <source>
        <strain evidence="2 3">YIM 65646</strain>
    </source>
</reference>
<organism evidence="2 3">
    <name type="scientific">Phytomonospora endophytica</name>
    <dbReference type="NCBI Taxonomy" id="714109"/>
    <lineage>
        <taxon>Bacteria</taxon>
        <taxon>Bacillati</taxon>
        <taxon>Actinomycetota</taxon>
        <taxon>Actinomycetes</taxon>
        <taxon>Micromonosporales</taxon>
        <taxon>Micromonosporaceae</taxon>
        <taxon>Phytomonospora</taxon>
    </lineage>
</organism>
<feature type="compositionally biased region" description="Acidic residues" evidence="1">
    <location>
        <begin position="22"/>
        <end position="33"/>
    </location>
</feature>
<evidence type="ECO:0000313" key="3">
    <source>
        <dbReference type="Proteomes" id="UP000548476"/>
    </source>
</evidence>
<evidence type="ECO:0000256" key="1">
    <source>
        <dbReference type="SAM" id="MobiDB-lite"/>
    </source>
</evidence>
<dbReference type="Proteomes" id="UP000548476">
    <property type="component" value="Unassembled WGS sequence"/>
</dbReference>
<evidence type="ECO:0000313" key="2">
    <source>
        <dbReference type="EMBL" id="MBB6038019.1"/>
    </source>
</evidence>
<feature type="region of interest" description="Disordered" evidence="1">
    <location>
        <begin position="1"/>
        <end position="40"/>
    </location>
</feature>